<evidence type="ECO:0000313" key="2">
    <source>
        <dbReference type="Proteomes" id="UP000184073"/>
    </source>
</evidence>
<dbReference type="Proteomes" id="UP000184073">
    <property type="component" value="Unassembled WGS sequence"/>
</dbReference>
<dbReference type="AlphaFoldDB" id="A0A1L9Q019"/>
<gene>
    <name evidence="1" type="ORF">ASPVEDRAFT_356225</name>
</gene>
<protein>
    <submittedName>
        <fullName evidence="1">Uncharacterized protein</fullName>
    </submittedName>
</protein>
<dbReference type="GeneID" id="63726548"/>
<keyword evidence="2" id="KW-1185">Reference proteome</keyword>
<accession>A0A1L9Q019</accession>
<evidence type="ECO:0000313" key="1">
    <source>
        <dbReference type="EMBL" id="OJJ07085.1"/>
    </source>
</evidence>
<organism evidence="1 2">
    <name type="scientific">Aspergillus versicolor CBS 583.65</name>
    <dbReference type="NCBI Taxonomy" id="1036611"/>
    <lineage>
        <taxon>Eukaryota</taxon>
        <taxon>Fungi</taxon>
        <taxon>Dikarya</taxon>
        <taxon>Ascomycota</taxon>
        <taxon>Pezizomycotina</taxon>
        <taxon>Eurotiomycetes</taxon>
        <taxon>Eurotiomycetidae</taxon>
        <taxon>Eurotiales</taxon>
        <taxon>Aspergillaceae</taxon>
        <taxon>Aspergillus</taxon>
        <taxon>Aspergillus subgen. Nidulantes</taxon>
    </lineage>
</organism>
<reference evidence="2" key="1">
    <citation type="journal article" date="2017" name="Genome Biol.">
        <title>Comparative genomics reveals high biological diversity and specific adaptations in the industrially and medically important fungal genus Aspergillus.</title>
        <authorList>
            <person name="de Vries R.P."/>
            <person name="Riley R."/>
            <person name="Wiebenga A."/>
            <person name="Aguilar-Osorio G."/>
            <person name="Amillis S."/>
            <person name="Uchima C.A."/>
            <person name="Anderluh G."/>
            <person name="Asadollahi M."/>
            <person name="Askin M."/>
            <person name="Barry K."/>
            <person name="Battaglia E."/>
            <person name="Bayram O."/>
            <person name="Benocci T."/>
            <person name="Braus-Stromeyer S.A."/>
            <person name="Caldana C."/>
            <person name="Canovas D."/>
            <person name="Cerqueira G.C."/>
            <person name="Chen F."/>
            <person name="Chen W."/>
            <person name="Choi C."/>
            <person name="Clum A."/>
            <person name="Dos Santos R.A."/>
            <person name="Damasio A.R."/>
            <person name="Diallinas G."/>
            <person name="Emri T."/>
            <person name="Fekete E."/>
            <person name="Flipphi M."/>
            <person name="Freyberg S."/>
            <person name="Gallo A."/>
            <person name="Gournas C."/>
            <person name="Habgood R."/>
            <person name="Hainaut M."/>
            <person name="Harispe M.L."/>
            <person name="Henrissat B."/>
            <person name="Hilden K.S."/>
            <person name="Hope R."/>
            <person name="Hossain A."/>
            <person name="Karabika E."/>
            <person name="Karaffa L."/>
            <person name="Karanyi Z."/>
            <person name="Krasevec N."/>
            <person name="Kuo A."/>
            <person name="Kusch H."/>
            <person name="LaButti K."/>
            <person name="Lagendijk E.L."/>
            <person name="Lapidus A."/>
            <person name="Levasseur A."/>
            <person name="Lindquist E."/>
            <person name="Lipzen A."/>
            <person name="Logrieco A.F."/>
            <person name="MacCabe A."/>
            <person name="Maekelae M.R."/>
            <person name="Malavazi I."/>
            <person name="Melin P."/>
            <person name="Meyer V."/>
            <person name="Mielnichuk N."/>
            <person name="Miskei M."/>
            <person name="Molnar A.P."/>
            <person name="Mule G."/>
            <person name="Ngan C.Y."/>
            <person name="Orejas M."/>
            <person name="Orosz E."/>
            <person name="Ouedraogo J.P."/>
            <person name="Overkamp K.M."/>
            <person name="Park H.-S."/>
            <person name="Perrone G."/>
            <person name="Piumi F."/>
            <person name="Punt P.J."/>
            <person name="Ram A.F."/>
            <person name="Ramon A."/>
            <person name="Rauscher S."/>
            <person name="Record E."/>
            <person name="Riano-Pachon D.M."/>
            <person name="Robert V."/>
            <person name="Roehrig J."/>
            <person name="Ruller R."/>
            <person name="Salamov A."/>
            <person name="Salih N.S."/>
            <person name="Samson R.A."/>
            <person name="Sandor E."/>
            <person name="Sanguinetti M."/>
            <person name="Schuetze T."/>
            <person name="Sepcic K."/>
            <person name="Shelest E."/>
            <person name="Sherlock G."/>
            <person name="Sophianopoulou V."/>
            <person name="Squina F.M."/>
            <person name="Sun H."/>
            <person name="Susca A."/>
            <person name="Todd R.B."/>
            <person name="Tsang A."/>
            <person name="Unkles S.E."/>
            <person name="van de Wiele N."/>
            <person name="van Rossen-Uffink D."/>
            <person name="Oliveira J.V."/>
            <person name="Vesth T.C."/>
            <person name="Visser J."/>
            <person name="Yu J.-H."/>
            <person name="Zhou M."/>
            <person name="Andersen M.R."/>
            <person name="Archer D.B."/>
            <person name="Baker S.E."/>
            <person name="Benoit I."/>
            <person name="Brakhage A.A."/>
            <person name="Braus G.H."/>
            <person name="Fischer R."/>
            <person name="Frisvad J.C."/>
            <person name="Goldman G.H."/>
            <person name="Houbraken J."/>
            <person name="Oakley B."/>
            <person name="Pocsi I."/>
            <person name="Scazzocchio C."/>
            <person name="Seiboth B."/>
            <person name="vanKuyk P.A."/>
            <person name="Wortman J."/>
            <person name="Dyer P.S."/>
            <person name="Grigoriev I.V."/>
        </authorList>
    </citation>
    <scope>NUCLEOTIDE SEQUENCE [LARGE SCALE GENOMIC DNA]</scope>
    <source>
        <strain evidence="2">CBS 583.65</strain>
    </source>
</reference>
<proteinExistence type="predicted"/>
<sequence length="86" mass="9370">MHTWSQSLCTGLVVANVIFYQPVSHLARPRITFFIPLLPLVACLFLRGQAEGIASASPAVQSTLGTAGASCFKSTRSFLTERWKSK</sequence>
<dbReference type="EMBL" id="KV878136">
    <property type="protein sequence ID" value="OJJ07085.1"/>
    <property type="molecule type" value="Genomic_DNA"/>
</dbReference>
<dbReference type="RefSeq" id="XP_040672847.1">
    <property type="nucleotide sequence ID" value="XM_040811037.1"/>
</dbReference>
<dbReference type="VEuPathDB" id="FungiDB:ASPVEDRAFT_356225"/>
<name>A0A1L9Q019_ASPVE</name>